<dbReference type="Gene3D" id="1.20.1070.10">
    <property type="entry name" value="Rhodopsin 7-helix transmembrane proteins"/>
    <property type="match status" value="1"/>
</dbReference>
<evidence type="ECO:0000256" key="10">
    <source>
        <dbReference type="SAM" id="Phobius"/>
    </source>
</evidence>
<feature type="transmembrane region" description="Helical" evidence="10">
    <location>
        <begin position="436"/>
        <end position="461"/>
    </location>
</feature>
<feature type="transmembrane region" description="Helical" evidence="10">
    <location>
        <begin position="68"/>
        <end position="87"/>
    </location>
</feature>
<feature type="transmembrane region" description="Helical" evidence="10">
    <location>
        <begin position="183"/>
        <end position="206"/>
    </location>
</feature>
<evidence type="ECO:0000256" key="1">
    <source>
        <dbReference type="ARBA" id="ARBA00004651"/>
    </source>
</evidence>
<dbReference type="SUPFAM" id="SSF81321">
    <property type="entry name" value="Family A G protein-coupled receptor-like"/>
    <property type="match status" value="1"/>
</dbReference>
<comment type="subcellular location">
    <subcellularLocation>
        <location evidence="1">Cell membrane</location>
        <topology evidence="1">Multi-pass membrane protein</topology>
    </subcellularLocation>
</comment>
<keyword evidence="5" id="KW-0297">G-protein coupled receptor</keyword>
<evidence type="ECO:0000256" key="3">
    <source>
        <dbReference type="ARBA" id="ARBA00022692"/>
    </source>
</evidence>
<dbReference type="InterPro" id="IPR000276">
    <property type="entry name" value="GPCR_Rhodpsn"/>
</dbReference>
<keyword evidence="9" id="KW-0807">Transducer</keyword>
<evidence type="ECO:0000313" key="13">
    <source>
        <dbReference type="Proteomes" id="UP001233172"/>
    </source>
</evidence>
<evidence type="ECO:0000256" key="9">
    <source>
        <dbReference type="ARBA" id="ARBA00023224"/>
    </source>
</evidence>
<gene>
    <name evidence="12" type="ORF">Bpfe_014274</name>
</gene>
<keyword evidence="6 10" id="KW-0472">Membrane</keyword>
<feature type="transmembrane region" description="Helical" evidence="10">
    <location>
        <begin position="400"/>
        <end position="424"/>
    </location>
</feature>
<dbReference type="Pfam" id="PF00001">
    <property type="entry name" value="7tm_1"/>
    <property type="match status" value="1"/>
</dbReference>
<dbReference type="InterPro" id="IPR017452">
    <property type="entry name" value="GPCR_Rhodpsn_7TM"/>
</dbReference>
<name>A0AAD8BKA1_BIOPF</name>
<evidence type="ECO:0000256" key="2">
    <source>
        <dbReference type="ARBA" id="ARBA00022475"/>
    </source>
</evidence>
<dbReference type="PRINTS" id="PR00237">
    <property type="entry name" value="GPCRRHODOPSN"/>
</dbReference>
<evidence type="ECO:0000259" key="11">
    <source>
        <dbReference type="PROSITE" id="PS50262"/>
    </source>
</evidence>
<reference evidence="12" key="2">
    <citation type="submission" date="2023-04" db="EMBL/GenBank/DDBJ databases">
        <authorList>
            <person name="Bu L."/>
            <person name="Lu L."/>
            <person name="Laidemitt M.R."/>
            <person name="Zhang S.M."/>
            <person name="Mutuku M."/>
            <person name="Mkoji G."/>
            <person name="Steinauer M."/>
            <person name="Loker E.S."/>
        </authorList>
    </citation>
    <scope>NUCLEOTIDE SEQUENCE</scope>
    <source>
        <strain evidence="12">KasaAsao</strain>
        <tissue evidence="12">Whole Snail</tissue>
    </source>
</reference>
<accession>A0AAD8BKA1</accession>
<feature type="transmembrane region" description="Helical" evidence="10">
    <location>
        <begin position="142"/>
        <end position="163"/>
    </location>
</feature>
<evidence type="ECO:0000313" key="12">
    <source>
        <dbReference type="EMBL" id="KAK0056187.1"/>
    </source>
</evidence>
<evidence type="ECO:0000256" key="6">
    <source>
        <dbReference type="ARBA" id="ARBA00023136"/>
    </source>
</evidence>
<sequence length="477" mass="53058">MYNWSSEQTTALLEQAPQNSSIKYSLQHPYSVLIRNLSLGVLGLLGNSLAVTLIAVNKKVKFPLKMNLVSLSINDLAFSVTAILYGLPDWIMSSNDPQCWPVVYIVLSTILLSHCMTCLLAMQNFVAVFLPLKSRLIITNSTALAAVLVTWIAVYFLVLGFLGLEVSSNMQCLALALLSRAGLGALCGVALACVIITVIANMLIFIKLRSRRKISDILNVNLKKASIASVNRTQETEIVSRAGDENVAQSSPGPSGLNSVKKFNDLQFNRSAADQPFKATCDKSIHIATIVNFNEEENVDHDNFMTENSNGASRNTDICQSFNYNARSHDEQQTRNMFGVNPHKTLPSQKSPQLMDSMSSSMKLDLQILPPKLQFTVPSHTVPAVTRHHRNSRMKSTSNILLIMTCLSCFLAFPLIVDGFYLTIWKRDLQQFASSFFGILVSSLNITHAVANPVLYVWRFVAWKNFLLRLRHGRRRA</sequence>
<keyword evidence="4 10" id="KW-1133">Transmembrane helix</keyword>
<evidence type="ECO:0000256" key="5">
    <source>
        <dbReference type="ARBA" id="ARBA00023040"/>
    </source>
</evidence>
<keyword evidence="8" id="KW-0325">Glycoprotein</keyword>
<dbReference type="PANTHER" id="PTHR24246">
    <property type="entry name" value="OLFACTORY RECEPTOR AND ADENOSINE RECEPTOR"/>
    <property type="match status" value="1"/>
</dbReference>
<dbReference type="EMBL" id="JASAOG010000063">
    <property type="protein sequence ID" value="KAK0056187.1"/>
    <property type="molecule type" value="Genomic_DNA"/>
</dbReference>
<proteinExistence type="predicted"/>
<feature type="domain" description="G-protein coupled receptors family 1 profile" evidence="11">
    <location>
        <begin position="46"/>
        <end position="456"/>
    </location>
</feature>
<dbReference type="PROSITE" id="PS50262">
    <property type="entry name" value="G_PROTEIN_RECEP_F1_2"/>
    <property type="match status" value="1"/>
</dbReference>
<dbReference type="AlphaFoldDB" id="A0AAD8BKA1"/>
<keyword evidence="3 10" id="KW-0812">Transmembrane</keyword>
<dbReference type="PANTHER" id="PTHR24246:SF27">
    <property type="entry name" value="ADENOSINE RECEPTOR, ISOFORM A"/>
    <property type="match status" value="1"/>
</dbReference>
<feature type="transmembrane region" description="Helical" evidence="10">
    <location>
        <begin position="102"/>
        <end position="130"/>
    </location>
</feature>
<comment type="caution">
    <text evidence="12">The sequence shown here is derived from an EMBL/GenBank/DDBJ whole genome shotgun (WGS) entry which is preliminary data.</text>
</comment>
<reference evidence="12" key="1">
    <citation type="journal article" date="2023" name="PLoS Negl. Trop. Dis.">
        <title>A genome sequence for Biomphalaria pfeifferi, the major vector snail for the human-infecting parasite Schistosoma mansoni.</title>
        <authorList>
            <person name="Bu L."/>
            <person name="Lu L."/>
            <person name="Laidemitt M.R."/>
            <person name="Zhang S.M."/>
            <person name="Mutuku M."/>
            <person name="Mkoji G."/>
            <person name="Steinauer M."/>
            <person name="Loker E.S."/>
        </authorList>
    </citation>
    <scope>NUCLEOTIDE SEQUENCE</scope>
    <source>
        <strain evidence="12">KasaAsao</strain>
    </source>
</reference>
<organism evidence="12 13">
    <name type="scientific">Biomphalaria pfeifferi</name>
    <name type="common">Bloodfluke planorb</name>
    <name type="synonym">Freshwater snail</name>
    <dbReference type="NCBI Taxonomy" id="112525"/>
    <lineage>
        <taxon>Eukaryota</taxon>
        <taxon>Metazoa</taxon>
        <taxon>Spiralia</taxon>
        <taxon>Lophotrochozoa</taxon>
        <taxon>Mollusca</taxon>
        <taxon>Gastropoda</taxon>
        <taxon>Heterobranchia</taxon>
        <taxon>Euthyneura</taxon>
        <taxon>Panpulmonata</taxon>
        <taxon>Hygrophila</taxon>
        <taxon>Lymnaeoidea</taxon>
        <taxon>Planorbidae</taxon>
        <taxon>Biomphalaria</taxon>
    </lineage>
</organism>
<keyword evidence="13" id="KW-1185">Reference proteome</keyword>
<evidence type="ECO:0000256" key="7">
    <source>
        <dbReference type="ARBA" id="ARBA00023170"/>
    </source>
</evidence>
<keyword evidence="7 12" id="KW-0675">Receptor</keyword>
<dbReference type="GO" id="GO:0004930">
    <property type="term" value="F:G protein-coupled receptor activity"/>
    <property type="evidence" value="ECO:0007669"/>
    <property type="project" value="UniProtKB-KW"/>
</dbReference>
<dbReference type="GO" id="GO:0005886">
    <property type="term" value="C:plasma membrane"/>
    <property type="evidence" value="ECO:0007669"/>
    <property type="project" value="UniProtKB-SubCell"/>
</dbReference>
<protein>
    <submittedName>
        <fullName evidence="12">FGLa/AST receptor</fullName>
    </submittedName>
</protein>
<evidence type="ECO:0000256" key="4">
    <source>
        <dbReference type="ARBA" id="ARBA00022989"/>
    </source>
</evidence>
<feature type="transmembrane region" description="Helical" evidence="10">
    <location>
        <begin position="33"/>
        <end position="56"/>
    </location>
</feature>
<keyword evidence="2" id="KW-1003">Cell membrane</keyword>
<evidence type="ECO:0000256" key="8">
    <source>
        <dbReference type="ARBA" id="ARBA00023180"/>
    </source>
</evidence>
<dbReference type="Proteomes" id="UP001233172">
    <property type="component" value="Unassembled WGS sequence"/>
</dbReference>